<reference evidence="3 4" key="1">
    <citation type="submission" date="2017-06" db="EMBL/GenBank/DDBJ databases">
        <authorList>
            <person name="Kim H.J."/>
            <person name="Triplett B.A."/>
        </authorList>
    </citation>
    <scope>NUCLEOTIDE SEQUENCE [LARGE SCALE GENOMIC DNA]</scope>
    <source>
        <strain evidence="3 4">DS15</strain>
    </source>
</reference>
<dbReference type="Gene3D" id="1.10.150.20">
    <property type="entry name" value="5' to 3' exonuclease, C-terminal subdomain"/>
    <property type="match status" value="1"/>
</dbReference>
<name>A0A239KGV2_9SPHN</name>
<dbReference type="AlphaFoldDB" id="A0A239KGV2"/>
<feature type="transmembrane region" description="Helical" evidence="2">
    <location>
        <begin position="6"/>
        <end position="26"/>
    </location>
</feature>
<dbReference type="Proteomes" id="UP000198339">
    <property type="component" value="Unassembled WGS sequence"/>
</dbReference>
<keyword evidence="2" id="KW-0472">Membrane</keyword>
<evidence type="ECO:0000256" key="2">
    <source>
        <dbReference type="SAM" id="Phobius"/>
    </source>
</evidence>
<keyword evidence="3" id="KW-0255">Endonuclease</keyword>
<keyword evidence="3" id="KW-0540">Nuclease</keyword>
<dbReference type="GO" id="GO:0004519">
    <property type="term" value="F:endonuclease activity"/>
    <property type="evidence" value="ECO:0007669"/>
    <property type="project" value="UniProtKB-KW"/>
</dbReference>
<keyword evidence="4" id="KW-1185">Reference proteome</keyword>
<evidence type="ECO:0000256" key="1">
    <source>
        <dbReference type="SAM" id="MobiDB-lite"/>
    </source>
</evidence>
<accession>A0A239KGV2</accession>
<dbReference type="EMBL" id="FZPA01000014">
    <property type="protein sequence ID" value="SNT17577.1"/>
    <property type="molecule type" value="Genomic_DNA"/>
</dbReference>
<evidence type="ECO:0000313" key="3">
    <source>
        <dbReference type="EMBL" id="SNT17577.1"/>
    </source>
</evidence>
<gene>
    <name evidence="3" type="ORF">SAMN06295955_11457</name>
</gene>
<keyword evidence="2" id="KW-0812">Transmembrane</keyword>
<protein>
    <submittedName>
        <fullName evidence="3">Predicted 5' DNA nuclease, flap endonuclease-1-like, helix-3-turn-helix (H3TH) domain</fullName>
    </submittedName>
</protein>
<feature type="compositionally biased region" description="Pro residues" evidence="1">
    <location>
        <begin position="68"/>
        <end position="94"/>
    </location>
</feature>
<feature type="region of interest" description="Disordered" evidence="1">
    <location>
        <begin position="64"/>
        <end position="98"/>
    </location>
</feature>
<evidence type="ECO:0000313" key="4">
    <source>
        <dbReference type="Proteomes" id="UP000198339"/>
    </source>
</evidence>
<dbReference type="RefSeq" id="WP_089216982.1">
    <property type="nucleotide sequence ID" value="NZ_FZPA01000014.1"/>
</dbReference>
<sequence length="182" mass="19119">MTWLQENWIVALIVLIVVVALVWWLAARRQPRDVVPPTVEAKPAKPLEPAKPDIVAAEPAFKKAPVAAPTPPPPAPEPAPAPAPQTEAPPPPAAAAPAGQADNLQLLKGVGPKLAKLLGDLGVTSFEQIAGWSDADIAAIDARLGNFSGRIARDNWVDQAGYLARRDKAGFEARYGALGGEL</sequence>
<proteinExistence type="predicted"/>
<keyword evidence="2" id="KW-1133">Transmembrane helix</keyword>
<organism evidence="3 4">
    <name type="scientific">Sphingopyxis indica</name>
    <dbReference type="NCBI Taxonomy" id="436663"/>
    <lineage>
        <taxon>Bacteria</taxon>
        <taxon>Pseudomonadati</taxon>
        <taxon>Pseudomonadota</taxon>
        <taxon>Alphaproteobacteria</taxon>
        <taxon>Sphingomonadales</taxon>
        <taxon>Sphingomonadaceae</taxon>
        <taxon>Sphingopyxis</taxon>
    </lineage>
</organism>
<dbReference type="OrthoDB" id="9807941at2"/>
<keyword evidence="3" id="KW-0378">Hydrolase</keyword>